<dbReference type="Ensembl" id="ENSMALT00000017079.1">
    <property type="protein sequence ID" value="ENSMALP00000016744.1"/>
    <property type="gene ID" value="ENSMALG00000011738.1"/>
</dbReference>
<evidence type="ECO:0000313" key="1">
    <source>
        <dbReference type="Ensembl" id="ENSMALP00000016744.1"/>
    </source>
</evidence>
<sequence length="184" mass="20629">MGKTLRILLSASKCPPSRCCSSFVSRMRYVNRLKEDEAACVAALQYSRVFLFHRLSPLLQRTERGTFTPALILERLGSDGSLLKDSVLIGCSEQNQPQFCLDSNVSLVLFTICRFNMKPYCISSKVENLFDSSGKKQGQSFIVIIGHQFLIESKSLGFGIQHKWIDTGPHKLLHSSLQSQKGLQ</sequence>
<proteinExistence type="predicted"/>
<dbReference type="PANTHER" id="PTHR11383">
    <property type="entry name" value="NUCLEOSIDE DIPHOSPHATE-LINKED MOIETY X MOTIF 13"/>
    <property type="match status" value="1"/>
</dbReference>
<evidence type="ECO:0000313" key="2">
    <source>
        <dbReference type="Proteomes" id="UP000261600"/>
    </source>
</evidence>
<accession>A0A3Q3JCJ3</accession>
<reference evidence="1" key="2">
    <citation type="submission" date="2025-09" db="UniProtKB">
        <authorList>
            <consortium name="Ensembl"/>
        </authorList>
    </citation>
    <scope>IDENTIFICATION</scope>
</reference>
<dbReference type="AlphaFoldDB" id="A0A3Q3JCJ3"/>
<dbReference type="PANTHER" id="PTHR11383:SF3">
    <property type="entry name" value="NAD(P)H PYROPHOSPHATASE NUDT13, MITOCHONDRIAL"/>
    <property type="match status" value="1"/>
</dbReference>
<dbReference type="STRING" id="43700.ENSMALP00000016744"/>
<organism evidence="1 2">
    <name type="scientific">Monopterus albus</name>
    <name type="common">Swamp eel</name>
    <dbReference type="NCBI Taxonomy" id="43700"/>
    <lineage>
        <taxon>Eukaryota</taxon>
        <taxon>Metazoa</taxon>
        <taxon>Chordata</taxon>
        <taxon>Craniata</taxon>
        <taxon>Vertebrata</taxon>
        <taxon>Euteleostomi</taxon>
        <taxon>Actinopterygii</taxon>
        <taxon>Neopterygii</taxon>
        <taxon>Teleostei</taxon>
        <taxon>Neoteleostei</taxon>
        <taxon>Acanthomorphata</taxon>
        <taxon>Anabantaria</taxon>
        <taxon>Synbranchiformes</taxon>
        <taxon>Synbranchidae</taxon>
        <taxon>Monopterus</taxon>
    </lineage>
</organism>
<dbReference type="Proteomes" id="UP000261600">
    <property type="component" value="Unplaced"/>
</dbReference>
<name>A0A3Q3JCJ3_MONAL</name>
<reference evidence="1" key="1">
    <citation type="submission" date="2025-08" db="UniProtKB">
        <authorList>
            <consortium name="Ensembl"/>
        </authorList>
    </citation>
    <scope>IDENTIFICATION</scope>
</reference>
<keyword evidence="2" id="KW-1185">Reference proteome</keyword>
<protein>
    <submittedName>
        <fullName evidence="1">Uncharacterized protein</fullName>
    </submittedName>
</protein>